<dbReference type="EMBL" id="JAUFPT010000013">
    <property type="protein sequence ID" value="MDN3569997.1"/>
    <property type="molecule type" value="Genomic_DNA"/>
</dbReference>
<feature type="transmembrane region" description="Helical" evidence="6">
    <location>
        <begin position="12"/>
        <end position="33"/>
    </location>
</feature>
<dbReference type="InterPro" id="IPR011701">
    <property type="entry name" value="MFS"/>
</dbReference>
<keyword evidence="5 6" id="KW-0472">Membrane</keyword>
<evidence type="ECO:0000259" key="7">
    <source>
        <dbReference type="PROSITE" id="PS50850"/>
    </source>
</evidence>
<evidence type="ECO:0000256" key="3">
    <source>
        <dbReference type="ARBA" id="ARBA00022692"/>
    </source>
</evidence>
<gene>
    <name evidence="8" type="ORF">QWZ18_05070</name>
</gene>
<sequence>MKTRLAGPQLIVWSCCLGMLAIGINGTAIMTALPTMRRELGLDGRQVEWAVNAYLLAAAACVMLGGAITDRAGATRVSMAGLLLFALASASIALAQTADALLLGRTLQGLGAALSVPSTLAAISMASASDRRAAVIGAWAGALLLGFSIGPLIGGVVTHLVGWRFIFWANGSVILLAACGLLTAKPQRVVQTAVRHSFDRLGFAYLAATMIAIILALQGLADVDQAPLRLIIPLGLAILFAQLFSRQERSRPDPLVAFSLFDTPAFRPALIIATSAMFCILPLLLFFNLDAQRQDGLGLNAIEAGAMLLPLSAGLLAFALLAPRLTSKLGMRYAIRAAMLLVVAAAAGVALAYITRSLAGLALSLFLIGAGLAVPYAIAPRLALAGIPGPQAGQGSGIVNSCTLLGGSIGVTLGALAFERGGLPLVLAMLAGAALIGFLAVAQLPAD</sequence>
<dbReference type="RefSeq" id="WP_238290414.1">
    <property type="nucleotide sequence ID" value="NZ_BPQS01000023.1"/>
</dbReference>
<dbReference type="InterPro" id="IPR036259">
    <property type="entry name" value="MFS_trans_sf"/>
</dbReference>
<dbReference type="PROSITE" id="PS50850">
    <property type="entry name" value="MFS"/>
    <property type="match status" value="1"/>
</dbReference>
<evidence type="ECO:0000256" key="4">
    <source>
        <dbReference type="ARBA" id="ARBA00022989"/>
    </source>
</evidence>
<feature type="transmembrane region" description="Helical" evidence="6">
    <location>
        <begin position="333"/>
        <end position="354"/>
    </location>
</feature>
<accession>A0ABT8AJX2</accession>
<feature type="transmembrane region" description="Helical" evidence="6">
    <location>
        <begin position="265"/>
        <end position="287"/>
    </location>
</feature>
<feature type="transmembrane region" description="Helical" evidence="6">
    <location>
        <begin position="77"/>
        <end position="95"/>
    </location>
</feature>
<evidence type="ECO:0000313" key="9">
    <source>
        <dbReference type="Proteomes" id="UP001244297"/>
    </source>
</evidence>
<keyword evidence="3 6" id="KW-0812">Transmembrane</keyword>
<proteinExistence type="predicted"/>
<keyword evidence="9" id="KW-1185">Reference proteome</keyword>
<keyword evidence="2" id="KW-0813">Transport</keyword>
<feature type="transmembrane region" description="Helical" evidence="6">
    <location>
        <begin position="398"/>
        <end position="418"/>
    </location>
</feature>
<dbReference type="SUPFAM" id="SSF103473">
    <property type="entry name" value="MFS general substrate transporter"/>
    <property type="match status" value="1"/>
</dbReference>
<feature type="transmembrane region" description="Helical" evidence="6">
    <location>
        <begin position="360"/>
        <end position="378"/>
    </location>
</feature>
<evidence type="ECO:0000256" key="5">
    <source>
        <dbReference type="ARBA" id="ARBA00023136"/>
    </source>
</evidence>
<evidence type="ECO:0000313" key="8">
    <source>
        <dbReference type="EMBL" id="MDN3569997.1"/>
    </source>
</evidence>
<feature type="transmembrane region" description="Helical" evidence="6">
    <location>
        <begin position="165"/>
        <end position="183"/>
    </location>
</feature>
<dbReference type="Proteomes" id="UP001244297">
    <property type="component" value="Unassembled WGS sequence"/>
</dbReference>
<reference evidence="9" key="1">
    <citation type="journal article" date="2019" name="Int. J. Syst. Evol. Microbiol.">
        <title>The Global Catalogue of Microorganisms (GCM) 10K type strain sequencing project: providing services to taxonomists for standard genome sequencing and annotation.</title>
        <authorList>
            <consortium name="The Broad Institute Genomics Platform"/>
            <consortium name="The Broad Institute Genome Sequencing Center for Infectious Disease"/>
            <person name="Wu L."/>
            <person name="Ma J."/>
        </authorList>
    </citation>
    <scope>NUCLEOTIDE SEQUENCE [LARGE SCALE GENOMIC DNA]</scope>
    <source>
        <strain evidence="9">CECT 7806</strain>
    </source>
</reference>
<keyword evidence="4 6" id="KW-1133">Transmembrane helix</keyword>
<comment type="caution">
    <text evidence="8">The sequence shown here is derived from an EMBL/GenBank/DDBJ whole genome shotgun (WGS) entry which is preliminary data.</text>
</comment>
<dbReference type="Pfam" id="PF07690">
    <property type="entry name" value="MFS_1"/>
    <property type="match status" value="1"/>
</dbReference>
<name>A0ABT8AJX2_9HYPH</name>
<dbReference type="Gene3D" id="1.20.1720.10">
    <property type="entry name" value="Multidrug resistance protein D"/>
    <property type="match status" value="1"/>
</dbReference>
<evidence type="ECO:0000256" key="2">
    <source>
        <dbReference type="ARBA" id="ARBA00022448"/>
    </source>
</evidence>
<protein>
    <submittedName>
        <fullName evidence="8">MFS transporter</fullName>
    </submittedName>
</protein>
<feature type="transmembrane region" description="Helical" evidence="6">
    <location>
        <begin position="107"/>
        <end position="126"/>
    </location>
</feature>
<dbReference type="Gene3D" id="1.20.1250.20">
    <property type="entry name" value="MFS general substrate transporter like domains"/>
    <property type="match status" value="1"/>
</dbReference>
<dbReference type="PANTHER" id="PTHR42718">
    <property type="entry name" value="MAJOR FACILITATOR SUPERFAMILY MULTIDRUG TRANSPORTER MFSC"/>
    <property type="match status" value="1"/>
</dbReference>
<feature type="transmembrane region" description="Helical" evidence="6">
    <location>
        <begin position="53"/>
        <end position="70"/>
    </location>
</feature>
<feature type="transmembrane region" description="Helical" evidence="6">
    <location>
        <begin position="299"/>
        <end position="321"/>
    </location>
</feature>
<evidence type="ECO:0000256" key="6">
    <source>
        <dbReference type="SAM" id="Phobius"/>
    </source>
</evidence>
<comment type="subcellular location">
    <subcellularLocation>
        <location evidence="1">Membrane</location>
        <topology evidence="1">Multi-pass membrane protein</topology>
    </subcellularLocation>
</comment>
<organism evidence="8 9">
    <name type="scientific">Methylobacterium longum</name>
    <dbReference type="NCBI Taxonomy" id="767694"/>
    <lineage>
        <taxon>Bacteria</taxon>
        <taxon>Pseudomonadati</taxon>
        <taxon>Pseudomonadota</taxon>
        <taxon>Alphaproteobacteria</taxon>
        <taxon>Hyphomicrobiales</taxon>
        <taxon>Methylobacteriaceae</taxon>
        <taxon>Methylobacterium</taxon>
    </lineage>
</organism>
<feature type="domain" description="Major facilitator superfamily (MFS) profile" evidence="7">
    <location>
        <begin position="11"/>
        <end position="447"/>
    </location>
</feature>
<feature type="transmembrane region" description="Helical" evidence="6">
    <location>
        <begin position="203"/>
        <end position="221"/>
    </location>
</feature>
<dbReference type="PANTHER" id="PTHR42718:SF9">
    <property type="entry name" value="MAJOR FACILITATOR SUPERFAMILY MULTIDRUG TRANSPORTER MFSC"/>
    <property type="match status" value="1"/>
</dbReference>
<evidence type="ECO:0000256" key="1">
    <source>
        <dbReference type="ARBA" id="ARBA00004141"/>
    </source>
</evidence>
<feature type="transmembrane region" description="Helical" evidence="6">
    <location>
        <begin position="424"/>
        <end position="444"/>
    </location>
</feature>
<dbReference type="InterPro" id="IPR020846">
    <property type="entry name" value="MFS_dom"/>
</dbReference>
<feature type="transmembrane region" description="Helical" evidence="6">
    <location>
        <begin position="133"/>
        <end position="153"/>
    </location>
</feature>